<reference evidence="1 2" key="1">
    <citation type="submission" date="2015-01" db="EMBL/GenBank/DDBJ databases">
        <title>Draft Genome Sequences of Four Bacillus thermoamylovorans Strains, Isolated From Food Products.</title>
        <authorList>
            <person name="Krawcyk A.O."/>
            <person name="Berendsen E.M."/>
            <person name="Eijlander R.T."/>
            <person name="de Jong A."/>
            <person name="Wells-Bennik M."/>
            <person name="Kuipers O.P."/>
        </authorList>
    </citation>
    <scope>NUCLEOTIDE SEQUENCE [LARGE SCALE GENOMIC DNA]</scope>
    <source>
        <strain evidence="1 2">B4167</strain>
    </source>
</reference>
<dbReference type="EMBL" id="JXLU01000100">
    <property type="protein sequence ID" value="KIO72179.1"/>
    <property type="molecule type" value="Genomic_DNA"/>
</dbReference>
<evidence type="ECO:0000313" key="2">
    <source>
        <dbReference type="Proteomes" id="UP000032076"/>
    </source>
</evidence>
<organism evidence="1 2">
    <name type="scientific">Caldibacillus thermoamylovorans</name>
    <dbReference type="NCBI Taxonomy" id="35841"/>
    <lineage>
        <taxon>Bacteria</taxon>
        <taxon>Bacillati</taxon>
        <taxon>Bacillota</taxon>
        <taxon>Bacilli</taxon>
        <taxon>Bacillales</taxon>
        <taxon>Bacillaceae</taxon>
        <taxon>Caldibacillus</taxon>
    </lineage>
</organism>
<name>A0ABD4A5Q1_9BACI</name>
<evidence type="ECO:0000313" key="1">
    <source>
        <dbReference type="EMBL" id="KIO72179.1"/>
    </source>
</evidence>
<gene>
    <name evidence="1" type="ORF">B4167_0536</name>
</gene>
<sequence length="37" mass="4450">MNFPTFFCIYIKILLPRRKNWLTSTDKENEILYKGVG</sequence>
<dbReference type="AlphaFoldDB" id="A0ABD4A5Q1"/>
<comment type="caution">
    <text evidence="1">The sequence shown here is derived from an EMBL/GenBank/DDBJ whole genome shotgun (WGS) entry which is preliminary data.</text>
</comment>
<proteinExistence type="predicted"/>
<accession>A0ABD4A5Q1</accession>
<protein>
    <submittedName>
        <fullName evidence="1">Uncharacterized protein</fullName>
    </submittedName>
</protein>
<dbReference type="Proteomes" id="UP000032076">
    <property type="component" value="Unassembled WGS sequence"/>
</dbReference>